<dbReference type="PANTHER" id="PTHR10093">
    <property type="entry name" value="IRON-SULFUR CLUSTER ASSEMBLY ENZYME NIFU HOMOLOG"/>
    <property type="match status" value="1"/>
</dbReference>
<reference evidence="2 3" key="1">
    <citation type="journal article" date="2023" name="Plants (Basel)">
        <title>Bridging the Gap: Combining Genomics and Transcriptomics Approaches to Understand Stylosanthes scabra, an Orphan Legume from the Brazilian Caatinga.</title>
        <authorList>
            <person name="Ferreira-Neto J.R.C."/>
            <person name="da Silva M.D."/>
            <person name="Binneck E."/>
            <person name="de Melo N.F."/>
            <person name="da Silva R.H."/>
            <person name="de Melo A.L.T.M."/>
            <person name="Pandolfi V."/>
            <person name="Bustamante F.O."/>
            <person name="Brasileiro-Vidal A.C."/>
            <person name="Benko-Iseppon A.M."/>
        </authorList>
    </citation>
    <scope>NUCLEOTIDE SEQUENCE [LARGE SCALE GENOMIC DNA]</scope>
    <source>
        <tissue evidence="2">Leaves</tissue>
    </source>
</reference>
<feature type="domain" description="NIF system FeS cluster assembly NifU N-terminal" evidence="1">
    <location>
        <begin position="78"/>
        <end position="108"/>
    </location>
</feature>
<protein>
    <recommendedName>
        <fullName evidence="1">NIF system FeS cluster assembly NifU N-terminal domain-containing protein</fullName>
    </recommendedName>
</protein>
<dbReference type="Gene3D" id="3.90.1010.10">
    <property type="match status" value="1"/>
</dbReference>
<sequence>MSCRCFSSLASSPIAASIFRRASVAVLQDSITQSLLVLLLRISHKGKILTMNSPFCRVFSLMTSYSIVNPFGLSALHHLSLPPVKLHCSMLSEDAIKAAVKDYESKRAAANGNGKAST</sequence>
<dbReference type="Proteomes" id="UP001341840">
    <property type="component" value="Unassembled WGS sequence"/>
</dbReference>
<gene>
    <name evidence="2" type="ORF">PIB30_054943</name>
</gene>
<evidence type="ECO:0000313" key="2">
    <source>
        <dbReference type="EMBL" id="MED6221464.1"/>
    </source>
</evidence>
<comment type="caution">
    <text evidence="2">The sequence shown here is derived from an EMBL/GenBank/DDBJ whole genome shotgun (WGS) entry which is preliminary data.</text>
</comment>
<dbReference type="EMBL" id="JASCZI010272284">
    <property type="protein sequence ID" value="MED6221464.1"/>
    <property type="molecule type" value="Genomic_DNA"/>
</dbReference>
<evidence type="ECO:0000313" key="3">
    <source>
        <dbReference type="Proteomes" id="UP001341840"/>
    </source>
</evidence>
<dbReference type="InterPro" id="IPR002871">
    <property type="entry name" value="NIF_FeS_clus_asmbl_NifU_N"/>
</dbReference>
<dbReference type="SUPFAM" id="SSF82649">
    <property type="entry name" value="SufE/NifU"/>
    <property type="match status" value="1"/>
</dbReference>
<name>A0ABU6ZHQ0_9FABA</name>
<evidence type="ECO:0000259" key="1">
    <source>
        <dbReference type="Pfam" id="PF01592"/>
    </source>
</evidence>
<proteinExistence type="predicted"/>
<accession>A0ABU6ZHQ0</accession>
<keyword evidence="3" id="KW-1185">Reference proteome</keyword>
<dbReference type="Pfam" id="PF01592">
    <property type="entry name" value="NifU_N"/>
    <property type="match status" value="1"/>
</dbReference>
<organism evidence="2 3">
    <name type="scientific">Stylosanthes scabra</name>
    <dbReference type="NCBI Taxonomy" id="79078"/>
    <lineage>
        <taxon>Eukaryota</taxon>
        <taxon>Viridiplantae</taxon>
        <taxon>Streptophyta</taxon>
        <taxon>Embryophyta</taxon>
        <taxon>Tracheophyta</taxon>
        <taxon>Spermatophyta</taxon>
        <taxon>Magnoliopsida</taxon>
        <taxon>eudicotyledons</taxon>
        <taxon>Gunneridae</taxon>
        <taxon>Pentapetalae</taxon>
        <taxon>rosids</taxon>
        <taxon>fabids</taxon>
        <taxon>Fabales</taxon>
        <taxon>Fabaceae</taxon>
        <taxon>Papilionoideae</taxon>
        <taxon>50 kb inversion clade</taxon>
        <taxon>dalbergioids sensu lato</taxon>
        <taxon>Dalbergieae</taxon>
        <taxon>Pterocarpus clade</taxon>
        <taxon>Stylosanthes</taxon>
    </lineage>
</organism>